<evidence type="ECO:0000313" key="2">
    <source>
        <dbReference type="EMBL" id="AXA37021.1"/>
    </source>
</evidence>
<gene>
    <name evidence="2" type="ORF">BRCON_2244</name>
</gene>
<evidence type="ECO:0000256" key="1">
    <source>
        <dbReference type="SAM" id="MobiDB-lite"/>
    </source>
</evidence>
<evidence type="ECO:0000313" key="3">
    <source>
        <dbReference type="Proteomes" id="UP000262583"/>
    </source>
</evidence>
<feature type="region of interest" description="Disordered" evidence="1">
    <location>
        <begin position="235"/>
        <end position="255"/>
    </location>
</feature>
<dbReference type="AlphaFoldDB" id="A0A2Z4Y753"/>
<reference evidence="2 3" key="1">
    <citation type="submission" date="2018-05" db="EMBL/GenBank/DDBJ databases">
        <title>A metagenomic window into the 2 km-deep terrestrial subsurface aquifer revealed taxonomically and functionally diverse microbial community comprising novel uncultured bacterial lineages.</title>
        <authorList>
            <person name="Kadnikov V.V."/>
            <person name="Mardanov A.V."/>
            <person name="Beletsky A.V."/>
            <person name="Banks D."/>
            <person name="Pimenov N.V."/>
            <person name="Frank Y.A."/>
            <person name="Karnachuk O.V."/>
            <person name="Ravin N.V."/>
        </authorList>
    </citation>
    <scope>NUCLEOTIDE SEQUENCE [LARGE SCALE GENOMIC DNA]</scope>
    <source>
        <strain evidence="2">BY</strain>
    </source>
</reference>
<accession>A0A2Z4Y753</accession>
<sequence length="372" mass="42900">MILDLIETLRERLRRGDFKTEAEVRQGIVLRALDELDWPIFNTEVVVPEYNVGGHPLDYALHRPKQQRPDVFLEVTRPDSADLTPPQLLEHAYRKEVPLVVVTNGREWNFYLPDETGHYDEWRVLKLDLLELEPEESAHRLERYLLFDRVCSGEAFAAAREDYQNEARKRSIQSTLPQAWRALLEEPDSLLLELLAEKVRDLCGHKPSMDECSQFVGHLLAQGWATPPPYLPALEHPPTRTARRGRSRRGPGSSARSFIFKGQTYSARTACDAMRQVFALLAQEDPEFLERFAARQELSLGSRKRKRRYLARNKYDLYPGRPDIADRASVEVAPGWWLGTHYNIAYMQKIINLALSAARPDLRESFQINLLG</sequence>
<dbReference type="EMBL" id="CP030759">
    <property type="protein sequence ID" value="AXA37021.1"/>
    <property type="molecule type" value="Genomic_DNA"/>
</dbReference>
<proteinExistence type="predicted"/>
<dbReference type="KEGG" id="schv:BRCON_2244"/>
<protein>
    <submittedName>
        <fullName evidence="2">Prophage Lp2 protein 6</fullName>
    </submittedName>
</protein>
<organism evidence="2 3">
    <name type="scientific">Sumerlaea chitinivorans</name>
    <dbReference type="NCBI Taxonomy" id="2250252"/>
    <lineage>
        <taxon>Bacteria</taxon>
        <taxon>Candidatus Sumerlaeota</taxon>
        <taxon>Candidatus Sumerlaeia</taxon>
        <taxon>Candidatus Sumerlaeales</taxon>
        <taxon>Candidatus Sumerlaeaceae</taxon>
        <taxon>Candidatus Sumerlaea</taxon>
    </lineage>
</organism>
<name>A0A2Z4Y753_SUMC1</name>
<dbReference type="Proteomes" id="UP000262583">
    <property type="component" value="Chromosome"/>
</dbReference>